<dbReference type="AlphaFoldDB" id="A0A0E3Z056"/>
<name>A0A0E3Z056_9GAMM</name>
<keyword evidence="2" id="KW-1185">Reference proteome</keyword>
<dbReference type="EMBL" id="CP011144">
    <property type="protein sequence ID" value="AKC85854.1"/>
    <property type="molecule type" value="Genomic_DNA"/>
</dbReference>
<evidence type="ECO:0000313" key="2">
    <source>
        <dbReference type="Proteomes" id="UP000033067"/>
    </source>
</evidence>
<organism evidence="1 2">
    <name type="scientific">Pseudoxanthomonas suwonensis</name>
    <dbReference type="NCBI Taxonomy" id="314722"/>
    <lineage>
        <taxon>Bacteria</taxon>
        <taxon>Pseudomonadati</taxon>
        <taxon>Pseudomonadota</taxon>
        <taxon>Gammaproteobacteria</taxon>
        <taxon>Lysobacterales</taxon>
        <taxon>Lysobacteraceae</taxon>
        <taxon>Pseudoxanthomonas</taxon>
    </lineage>
</organism>
<dbReference type="Proteomes" id="UP000033067">
    <property type="component" value="Chromosome"/>
</dbReference>
<accession>A0A0E3Z056</accession>
<reference evidence="1 2" key="1">
    <citation type="journal article" date="2015" name="Genome Announc.">
        <title>Complete Genome Sequence of Pseudoxanthomonas suwonensis Strain J1, a Cellulose-Degrading Bacterium Isolated from Leaf- and Wood-Enriched Soil.</title>
        <authorList>
            <person name="Hou L."/>
            <person name="Jiang J."/>
            <person name="Xu Z."/>
            <person name="Zhou Y."/>
            <person name="Leung F.C."/>
        </authorList>
    </citation>
    <scope>NUCLEOTIDE SEQUENCE [LARGE SCALE GENOMIC DNA]</scope>
    <source>
        <strain evidence="1 2">J1</strain>
    </source>
</reference>
<sequence>MSGRRQLDAEIERLARMLPPWLARLRHPAQFWPQFDALAREILEQADVDQRPYVLQRLQDMLEENGIALPRAGRPLS</sequence>
<dbReference type="KEGG" id="psuw:WQ53_02830"/>
<dbReference type="PATRIC" id="fig|314722.6.peg.592"/>
<evidence type="ECO:0000313" key="1">
    <source>
        <dbReference type="EMBL" id="AKC85854.1"/>
    </source>
</evidence>
<dbReference type="RefSeq" id="WP_052630211.1">
    <property type="nucleotide sequence ID" value="NZ_CP011144.1"/>
</dbReference>
<proteinExistence type="predicted"/>
<protein>
    <submittedName>
        <fullName evidence="1">Uncharacterized protein</fullName>
    </submittedName>
</protein>
<dbReference type="OrthoDB" id="6028193at2"/>
<gene>
    <name evidence="1" type="ORF">WQ53_02830</name>
</gene>